<dbReference type="AlphaFoldDB" id="A0A1J7CDS6"/>
<proteinExistence type="predicted"/>
<dbReference type="Pfam" id="PF02518">
    <property type="entry name" value="HATPase_c"/>
    <property type="match status" value="1"/>
</dbReference>
<dbReference type="PROSITE" id="PS50109">
    <property type="entry name" value="HIS_KIN"/>
    <property type="match status" value="1"/>
</dbReference>
<dbReference type="PANTHER" id="PTHR45436">
    <property type="entry name" value="SENSOR HISTIDINE KINASE YKOH"/>
    <property type="match status" value="1"/>
</dbReference>
<evidence type="ECO:0000256" key="6">
    <source>
        <dbReference type="ARBA" id="ARBA00022692"/>
    </source>
</evidence>
<dbReference type="InterPro" id="IPR036890">
    <property type="entry name" value="HATPase_C_sf"/>
</dbReference>
<accession>A0A1J7CDS6</accession>
<reference evidence="14 15" key="1">
    <citation type="submission" date="2016-10" db="EMBL/GenBank/DDBJ databases">
        <title>Genome sequence of Streptomyces gilvigriseus MUSC 26.</title>
        <authorList>
            <person name="Lee L.-H."/>
            <person name="Ser H.-L."/>
        </authorList>
    </citation>
    <scope>NUCLEOTIDE SEQUENCE [LARGE SCALE GENOMIC DNA]</scope>
    <source>
        <strain evidence="14 15">MUSC 26</strain>
    </source>
</reference>
<dbReference type="Gene3D" id="1.10.287.130">
    <property type="match status" value="1"/>
</dbReference>
<keyword evidence="8 11" id="KW-1133">Transmembrane helix</keyword>
<evidence type="ECO:0000256" key="9">
    <source>
        <dbReference type="ARBA" id="ARBA00023012"/>
    </source>
</evidence>
<gene>
    <name evidence="14" type="ORF">BIV57_09655</name>
</gene>
<dbReference type="Pfam" id="PF00672">
    <property type="entry name" value="HAMP"/>
    <property type="match status" value="1"/>
</dbReference>
<evidence type="ECO:0000259" key="12">
    <source>
        <dbReference type="PROSITE" id="PS50109"/>
    </source>
</evidence>
<comment type="subcellular location">
    <subcellularLocation>
        <location evidence="2">Cell membrane</location>
    </subcellularLocation>
</comment>
<dbReference type="SMART" id="SM00304">
    <property type="entry name" value="HAMP"/>
    <property type="match status" value="1"/>
</dbReference>
<evidence type="ECO:0000256" key="4">
    <source>
        <dbReference type="ARBA" id="ARBA00022553"/>
    </source>
</evidence>
<dbReference type="CDD" id="cd00075">
    <property type="entry name" value="HATPase"/>
    <property type="match status" value="1"/>
</dbReference>
<evidence type="ECO:0000313" key="15">
    <source>
        <dbReference type="Proteomes" id="UP000243342"/>
    </source>
</evidence>
<keyword evidence="9" id="KW-0902">Two-component regulatory system</keyword>
<dbReference type="SUPFAM" id="SSF158472">
    <property type="entry name" value="HAMP domain-like"/>
    <property type="match status" value="1"/>
</dbReference>
<dbReference type="GO" id="GO:0000155">
    <property type="term" value="F:phosphorelay sensor kinase activity"/>
    <property type="evidence" value="ECO:0007669"/>
    <property type="project" value="InterPro"/>
</dbReference>
<dbReference type="InterPro" id="IPR003660">
    <property type="entry name" value="HAMP_dom"/>
</dbReference>
<keyword evidence="15" id="KW-1185">Reference proteome</keyword>
<dbReference type="EMBL" id="MLCF01000043">
    <property type="protein sequence ID" value="OIV37818.1"/>
    <property type="molecule type" value="Genomic_DNA"/>
</dbReference>
<keyword evidence="7 14" id="KW-0418">Kinase</keyword>
<feature type="transmembrane region" description="Helical" evidence="11">
    <location>
        <begin position="185"/>
        <end position="208"/>
    </location>
</feature>
<keyword evidence="5" id="KW-0808">Transferase</keyword>
<evidence type="ECO:0000256" key="5">
    <source>
        <dbReference type="ARBA" id="ARBA00022679"/>
    </source>
</evidence>
<dbReference type="Pfam" id="PF00512">
    <property type="entry name" value="HisKA"/>
    <property type="match status" value="1"/>
</dbReference>
<evidence type="ECO:0000256" key="3">
    <source>
        <dbReference type="ARBA" id="ARBA00012438"/>
    </source>
</evidence>
<dbReference type="OrthoDB" id="9786919at2"/>
<dbReference type="InterPro" id="IPR003594">
    <property type="entry name" value="HATPase_dom"/>
</dbReference>
<dbReference type="SUPFAM" id="SSF47384">
    <property type="entry name" value="Homodimeric domain of signal transducing histidine kinase"/>
    <property type="match status" value="1"/>
</dbReference>
<dbReference type="InterPro" id="IPR005467">
    <property type="entry name" value="His_kinase_dom"/>
</dbReference>
<dbReference type="PROSITE" id="PS50885">
    <property type="entry name" value="HAMP"/>
    <property type="match status" value="1"/>
</dbReference>
<evidence type="ECO:0000256" key="10">
    <source>
        <dbReference type="ARBA" id="ARBA00023136"/>
    </source>
</evidence>
<keyword evidence="4" id="KW-0597">Phosphoprotein</keyword>
<dbReference type="RefSeq" id="WP_071656316.1">
    <property type="nucleotide sequence ID" value="NZ_MLCF01000043.1"/>
</dbReference>
<dbReference type="InterPro" id="IPR036097">
    <property type="entry name" value="HisK_dim/P_sf"/>
</dbReference>
<dbReference type="SMART" id="SM00388">
    <property type="entry name" value="HisKA"/>
    <property type="match status" value="1"/>
</dbReference>
<dbReference type="PANTHER" id="PTHR45436:SF5">
    <property type="entry name" value="SENSOR HISTIDINE KINASE TRCS"/>
    <property type="match status" value="1"/>
</dbReference>
<dbReference type="SMART" id="SM00387">
    <property type="entry name" value="HATPase_c"/>
    <property type="match status" value="1"/>
</dbReference>
<comment type="caution">
    <text evidence="14">The sequence shown here is derived from an EMBL/GenBank/DDBJ whole genome shotgun (WGS) entry which is preliminary data.</text>
</comment>
<dbReference type="STRING" id="1428644.BIV57_09655"/>
<evidence type="ECO:0000256" key="11">
    <source>
        <dbReference type="SAM" id="Phobius"/>
    </source>
</evidence>
<evidence type="ECO:0000259" key="13">
    <source>
        <dbReference type="PROSITE" id="PS50885"/>
    </source>
</evidence>
<evidence type="ECO:0000256" key="1">
    <source>
        <dbReference type="ARBA" id="ARBA00000085"/>
    </source>
</evidence>
<dbReference type="Proteomes" id="UP000243342">
    <property type="component" value="Unassembled WGS sequence"/>
</dbReference>
<protein>
    <recommendedName>
        <fullName evidence="3">histidine kinase</fullName>
        <ecNumber evidence="3">2.7.13.3</ecNumber>
    </recommendedName>
</protein>
<dbReference type="Gene3D" id="3.30.565.10">
    <property type="entry name" value="Histidine kinase-like ATPase, C-terminal domain"/>
    <property type="match status" value="1"/>
</dbReference>
<keyword evidence="10 11" id="KW-0472">Membrane</keyword>
<evidence type="ECO:0000256" key="7">
    <source>
        <dbReference type="ARBA" id="ARBA00022777"/>
    </source>
</evidence>
<dbReference type="Gene3D" id="6.10.340.10">
    <property type="match status" value="1"/>
</dbReference>
<feature type="transmembrane region" description="Helical" evidence="11">
    <location>
        <begin position="16"/>
        <end position="37"/>
    </location>
</feature>
<dbReference type="InterPro" id="IPR050428">
    <property type="entry name" value="TCS_sensor_his_kinase"/>
</dbReference>
<evidence type="ECO:0000313" key="14">
    <source>
        <dbReference type="EMBL" id="OIV37818.1"/>
    </source>
</evidence>
<dbReference type="SUPFAM" id="SSF55874">
    <property type="entry name" value="ATPase domain of HSP90 chaperone/DNA topoisomerase II/histidine kinase"/>
    <property type="match status" value="1"/>
</dbReference>
<dbReference type="InterPro" id="IPR004358">
    <property type="entry name" value="Sig_transdc_His_kin-like_C"/>
</dbReference>
<feature type="domain" description="HAMP" evidence="13">
    <location>
        <begin position="209"/>
        <end position="262"/>
    </location>
</feature>
<comment type="catalytic activity">
    <reaction evidence="1">
        <text>ATP + protein L-histidine = ADP + protein N-phospho-L-histidine.</text>
        <dbReference type="EC" id="2.7.13.3"/>
    </reaction>
</comment>
<dbReference type="CDD" id="cd00082">
    <property type="entry name" value="HisKA"/>
    <property type="match status" value="1"/>
</dbReference>
<dbReference type="PRINTS" id="PR00344">
    <property type="entry name" value="BCTRLSENSOR"/>
</dbReference>
<feature type="domain" description="Histidine kinase" evidence="12">
    <location>
        <begin position="270"/>
        <end position="484"/>
    </location>
</feature>
<keyword evidence="6 11" id="KW-0812">Transmembrane</keyword>
<dbReference type="InterPro" id="IPR003661">
    <property type="entry name" value="HisK_dim/P_dom"/>
</dbReference>
<dbReference type="CDD" id="cd06225">
    <property type="entry name" value="HAMP"/>
    <property type="match status" value="1"/>
</dbReference>
<dbReference type="EC" id="2.7.13.3" evidence="3"/>
<evidence type="ECO:0000256" key="8">
    <source>
        <dbReference type="ARBA" id="ARBA00022989"/>
    </source>
</evidence>
<organism evidence="14 15">
    <name type="scientific">Mangrovactinospora gilvigrisea</name>
    <dbReference type="NCBI Taxonomy" id="1428644"/>
    <lineage>
        <taxon>Bacteria</taxon>
        <taxon>Bacillati</taxon>
        <taxon>Actinomycetota</taxon>
        <taxon>Actinomycetes</taxon>
        <taxon>Kitasatosporales</taxon>
        <taxon>Streptomycetaceae</taxon>
        <taxon>Mangrovactinospora</taxon>
    </lineage>
</organism>
<dbReference type="GO" id="GO:0005886">
    <property type="term" value="C:plasma membrane"/>
    <property type="evidence" value="ECO:0007669"/>
    <property type="project" value="UniProtKB-SubCell"/>
</dbReference>
<evidence type="ECO:0000256" key="2">
    <source>
        <dbReference type="ARBA" id="ARBA00004236"/>
    </source>
</evidence>
<sequence>MPFQKSPLTLRSRMTLLIASAVAVAIAVCAFACWFIVRGQLYEQLDKTLTRGMQMSSEEAASYVAACQTKASSGGSSYPGHGPPFGGYAQIVLATGERCLISTVPQGEATASVKVTASDMAVAEGKETDSLHNSTVDGGAGKGTDVRVFTTAINGPIARYKGQLITGAVSVARPLTEVENSLNNLALLLVVVAAAGVLGASSAGLLIARASLRPVNRLTEAVEHVAETEDLTIRIPVEGKDEIARLSTSFNAMTSALASSQERQQRLIADAGHELRTPLTSLRTNVDLLLRSDETGRAIPPDDRRRLLHSLQAQMGELSGLIGDLLELSRPDSSKDAGRVEVVPLHEVVTAAVQRARLRAEPMGLEVVEDVQPWYVVGHAAALERAVVNLLDNAVKFSPAGGRVEVRLGGGGLTVRDHGPGIPAGDLPHVFERFWRSPSARSMPGSGLGLSIVARAVEGAGGRVSLAPAAGGGTVARVDLPGAPVPPPS</sequence>
<name>A0A1J7CDS6_9ACTN</name>